<dbReference type="AlphaFoldDB" id="F2IX13"/>
<evidence type="ECO:0000313" key="2">
    <source>
        <dbReference type="Proteomes" id="UP000008130"/>
    </source>
</evidence>
<dbReference type="KEGG" id="pgv:SL003B_0875"/>
<gene>
    <name evidence="1" type="ordered locus">SL003B_0875</name>
</gene>
<organism evidence="1 2">
    <name type="scientific">Polymorphum gilvum (strain LMG 25793 / CGMCC 1.9160 / SL003B-26A1)</name>
    <dbReference type="NCBI Taxonomy" id="991905"/>
    <lineage>
        <taxon>Bacteria</taxon>
        <taxon>Pseudomonadati</taxon>
        <taxon>Pseudomonadota</taxon>
        <taxon>Alphaproteobacteria</taxon>
        <taxon>Rhodobacterales</taxon>
        <taxon>Paracoccaceae</taxon>
        <taxon>Polymorphum</taxon>
    </lineage>
</organism>
<accession>F2IX13</accession>
<reference evidence="1 2" key="1">
    <citation type="journal article" date="2011" name="J. Bacteriol.">
        <title>Complete genome sequence of Polymorphum gilvum SL003B-26A1T, a crude oil-degrading bacterium from oil-polluted saline soil.</title>
        <authorList>
            <person name="Li S.G."/>
            <person name="Tang Y.Q."/>
            <person name="Nie Y."/>
            <person name="Cai M."/>
            <person name="Wu X.L."/>
        </authorList>
    </citation>
    <scope>NUCLEOTIDE SEQUENCE [LARGE SCALE GENOMIC DNA]</scope>
    <source>
        <strain evidence="2">LMG 25793 / CGMCC 1.9160 / SL003B-26A1</strain>
    </source>
</reference>
<dbReference type="HOGENOM" id="CLU_2586725_0_0_5"/>
<dbReference type="Proteomes" id="UP000008130">
    <property type="component" value="Chromosome"/>
</dbReference>
<keyword evidence="2" id="KW-1185">Reference proteome</keyword>
<sequence>MQATLLPACDVARRETSPDGLLDLSVSPDYLRRKSVERVGPRGHGAVGPMRAISDMPGLRAMVRLELAHAARGTPAPAAS</sequence>
<name>F2IX13_POLGS</name>
<proteinExistence type="predicted"/>
<dbReference type="EMBL" id="CP002568">
    <property type="protein sequence ID" value="ADZ69305.1"/>
    <property type="molecule type" value="Genomic_DNA"/>
</dbReference>
<evidence type="ECO:0000313" key="1">
    <source>
        <dbReference type="EMBL" id="ADZ69305.1"/>
    </source>
</evidence>
<protein>
    <submittedName>
        <fullName evidence="1">Uncharacterized protein</fullName>
    </submittedName>
</protein>
<dbReference type="STRING" id="991905.SL003B_0875"/>